<protein>
    <submittedName>
        <fullName evidence="2 3">Uncharacterized protein LOC108841545 isoform X1</fullName>
    </submittedName>
</protein>
<evidence type="ECO:0000313" key="1">
    <source>
        <dbReference type="Proteomes" id="UP000504610"/>
    </source>
</evidence>
<proteinExistence type="predicted"/>
<name>A0A9W3CIV2_RAPSA</name>
<dbReference type="KEGG" id="rsz:108841545"/>
<sequence length="114" mass="13446">MNIVRLLLSLFCFRVLRCFVLFGFRLKMIRLIGFLARRRDRGSKKREPVWFCYPNYHIHTVSFSLSVTADSDGGQEDRSRKVVQIASPLRRKSLTRKMQEMKVMKQFAGILVTF</sequence>
<accession>A0A9W3CIV2</accession>
<dbReference type="RefSeq" id="XP_056851442.1">
    <property type="nucleotide sequence ID" value="XM_056995462.1"/>
</dbReference>
<dbReference type="AlphaFoldDB" id="A0A9W3CIV2"/>
<evidence type="ECO:0000313" key="2">
    <source>
        <dbReference type="RefSeq" id="XP_056851442.1"/>
    </source>
</evidence>
<gene>
    <name evidence="2 3" type="primary">LOC108841545</name>
</gene>
<dbReference type="RefSeq" id="XP_056851443.1">
    <property type="nucleotide sequence ID" value="XM_056995463.1"/>
</dbReference>
<evidence type="ECO:0000313" key="3">
    <source>
        <dbReference type="RefSeq" id="XP_056851443.1"/>
    </source>
</evidence>
<organism evidence="1 2">
    <name type="scientific">Raphanus sativus</name>
    <name type="common">Radish</name>
    <name type="synonym">Raphanus raphanistrum var. sativus</name>
    <dbReference type="NCBI Taxonomy" id="3726"/>
    <lineage>
        <taxon>Eukaryota</taxon>
        <taxon>Viridiplantae</taxon>
        <taxon>Streptophyta</taxon>
        <taxon>Embryophyta</taxon>
        <taxon>Tracheophyta</taxon>
        <taxon>Spermatophyta</taxon>
        <taxon>Magnoliopsida</taxon>
        <taxon>eudicotyledons</taxon>
        <taxon>Gunneridae</taxon>
        <taxon>Pentapetalae</taxon>
        <taxon>rosids</taxon>
        <taxon>malvids</taxon>
        <taxon>Brassicales</taxon>
        <taxon>Brassicaceae</taxon>
        <taxon>Brassiceae</taxon>
        <taxon>Raphanus</taxon>
    </lineage>
</organism>
<dbReference type="GeneID" id="108841545"/>
<reference evidence="2 3" key="2">
    <citation type="submission" date="2025-04" db="UniProtKB">
        <authorList>
            <consortium name="RefSeq"/>
        </authorList>
    </citation>
    <scope>IDENTIFICATION</scope>
    <source>
        <tissue evidence="2 3">Leaf</tissue>
    </source>
</reference>
<reference evidence="1" key="1">
    <citation type="journal article" date="2019" name="Database">
        <title>The radish genome database (RadishGD): an integrated information resource for radish genomics.</title>
        <authorList>
            <person name="Yu H.J."/>
            <person name="Baek S."/>
            <person name="Lee Y.J."/>
            <person name="Cho A."/>
            <person name="Mun J.H."/>
        </authorList>
    </citation>
    <scope>NUCLEOTIDE SEQUENCE [LARGE SCALE GENOMIC DNA]</scope>
    <source>
        <strain evidence="1">cv. WK10039</strain>
    </source>
</reference>
<dbReference type="Proteomes" id="UP000504610">
    <property type="component" value="Chromosome 9"/>
</dbReference>
<keyword evidence="1" id="KW-1185">Reference proteome</keyword>